<evidence type="ECO:0000313" key="1">
    <source>
        <dbReference type="EMBL" id="MBR7674096.1"/>
    </source>
</evidence>
<dbReference type="Proteomes" id="UP000675554">
    <property type="component" value="Unassembled WGS sequence"/>
</dbReference>
<sequence>ADRSVQPAMHGGCPVGTRYLEREREHLRHVLPGLEEFLAVTPLDELERRDGEELLQAGQDMTQMFSLALQIPCAHRAPPVHRWLD</sequence>
<dbReference type="EMBL" id="JAGSMN010000297">
    <property type="protein sequence ID" value="MBR7674096.1"/>
    <property type="molecule type" value="Genomic_DNA"/>
</dbReference>
<organism evidence="1 2">
    <name type="scientific">Streptomyces daliensis</name>
    <dbReference type="NCBI Taxonomy" id="299421"/>
    <lineage>
        <taxon>Bacteria</taxon>
        <taxon>Bacillati</taxon>
        <taxon>Actinomycetota</taxon>
        <taxon>Actinomycetes</taxon>
        <taxon>Kitasatosporales</taxon>
        <taxon>Streptomycetaceae</taxon>
        <taxon>Streptomyces</taxon>
    </lineage>
</organism>
<evidence type="ECO:0000313" key="2">
    <source>
        <dbReference type="Proteomes" id="UP000675554"/>
    </source>
</evidence>
<accession>A0A8T4IP83</accession>
<gene>
    <name evidence="1" type="ORF">KDA82_13935</name>
</gene>
<protein>
    <submittedName>
        <fullName evidence="1">Uncharacterized protein</fullName>
    </submittedName>
</protein>
<reference evidence="1" key="1">
    <citation type="submission" date="2021-04" db="EMBL/GenBank/DDBJ databases">
        <title>Sequencing of actinobacteria type strains.</title>
        <authorList>
            <person name="Nguyen G.-S."/>
            <person name="Wentzel A."/>
        </authorList>
    </citation>
    <scope>NUCLEOTIDE SEQUENCE</scope>
    <source>
        <strain evidence="1">DSM 42095</strain>
    </source>
</reference>
<feature type="non-terminal residue" evidence="1">
    <location>
        <position position="1"/>
    </location>
</feature>
<keyword evidence="2" id="KW-1185">Reference proteome</keyword>
<comment type="caution">
    <text evidence="1">The sequence shown here is derived from an EMBL/GenBank/DDBJ whole genome shotgun (WGS) entry which is preliminary data.</text>
</comment>
<name>A0A8T4IP83_9ACTN</name>
<dbReference type="AlphaFoldDB" id="A0A8T4IP83"/>
<proteinExistence type="predicted"/>